<feature type="domain" description="Aminoglycoside phosphotransferase" evidence="1">
    <location>
        <begin position="63"/>
        <end position="279"/>
    </location>
</feature>
<dbReference type="PANTHER" id="PTHR21310">
    <property type="entry name" value="AMINOGLYCOSIDE PHOSPHOTRANSFERASE-RELATED-RELATED"/>
    <property type="match status" value="1"/>
</dbReference>
<dbReference type="RefSeq" id="WP_192748406.1">
    <property type="nucleotide sequence ID" value="NZ_BAABJL010000077.1"/>
</dbReference>
<reference evidence="2" key="1">
    <citation type="submission" date="2020-10" db="EMBL/GenBank/DDBJ databases">
        <title>Sequencing the genomes of 1000 actinobacteria strains.</title>
        <authorList>
            <person name="Klenk H.-P."/>
        </authorList>
    </citation>
    <scope>NUCLEOTIDE SEQUENCE</scope>
    <source>
        <strain evidence="2">DSM 45354</strain>
    </source>
</reference>
<dbReference type="SUPFAM" id="SSF56112">
    <property type="entry name" value="Protein kinase-like (PK-like)"/>
    <property type="match status" value="1"/>
</dbReference>
<evidence type="ECO:0000259" key="1">
    <source>
        <dbReference type="Pfam" id="PF01636"/>
    </source>
</evidence>
<keyword evidence="3" id="KW-1185">Reference proteome</keyword>
<evidence type="ECO:0000313" key="2">
    <source>
        <dbReference type="EMBL" id="MBE1603645.1"/>
    </source>
</evidence>
<keyword evidence="2" id="KW-0418">Kinase</keyword>
<dbReference type="InterPro" id="IPR002575">
    <property type="entry name" value="Aminoglycoside_PTrfase"/>
</dbReference>
<dbReference type="InterPro" id="IPR051678">
    <property type="entry name" value="AGP_Transferase"/>
</dbReference>
<protein>
    <submittedName>
        <fullName evidence="2">Ser/Thr protein kinase RdoA (MazF antagonist)</fullName>
    </submittedName>
</protein>
<accession>A0A927R953</accession>
<dbReference type="Gene3D" id="3.90.1200.10">
    <property type="match status" value="1"/>
</dbReference>
<dbReference type="EMBL" id="JADBEM010000001">
    <property type="protein sequence ID" value="MBE1603645.1"/>
    <property type="molecule type" value="Genomic_DNA"/>
</dbReference>
<dbReference type="Proteomes" id="UP000638648">
    <property type="component" value="Unassembled WGS sequence"/>
</dbReference>
<dbReference type="AlphaFoldDB" id="A0A927R953"/>
<gene>
    <name evidence="2" type="ORF">HEB94_000493</name>
</gene>
<keyword evidence="2" id="KW-0808">Transferase</keyword>
<evidence type="ECO:0000313" key="3">
    <source>
        <dbReference type="Proteomes" id="UP000638648"/>
    </source>
</evidence>
<proteinExistence type="predicted"/>
<dbReference type="InterPro" id="IPR011009">
    <property type="entry name" value="Kinase-like_dom_sf"/>
</dbReference>
<dbReference type="Pfam" id="PF01636">
    <property type="entry name" value="APH"/>
    <property type="match status" value="1"/>
</dbReference>
<sequence length="330" mass="35056">MVQRDRVARLAAHRTSEPSASGLARLLRELADPDSGVGARDLLEVGRLDGGIATATHRLRVADSRGHSVDLVLKRYLVGDDTVGLEWDRLSFAAHRAGVATPAPVLVDLDGTWFGTPALVMTALPGAVRYDVADPAGWVSALAQTLAEIHRSDVSPPVPAAVRRTPAWRSLDPAGLPEPWRSGPRGGGVTRVVERLRRVAPDLPEVLCHGDFHPGNVLFDDAGVSGVVDWSAARLEPAEADVSNTRAELALIADHLPGLFTAAYLDARGVTLKVLPLWDVLAAVAMTVWMPYVGDTVNEGSGVDISRAVALTRLEAFLDDALGRAGPEVD</sequence>
<name>A0A927R953_9ACTN</name>
<dbReference type="GO" id="GO:0016301">
    <property type="term" value="F:kinase activity"/>
    <property type="evidence" value="ECO:0007669"/>
    <property type="project" value="UniProtKB-KW"/>
</dbReference>
<organism evidence="2 3">
    <name type="scientific">Actinopolymorpha pittospori</name>
    <dbReference type="NCBI Taxonomy" id="648752"/>
    <lineage>
        <taxon>Bacteria</taxon>
        <taxon>Bacillati</taxon>
        <taxon>Actinomycetota</taxon>
        <taxon>Actinomycetes</taxon>
        <taxon>Propionibacteriales</taxon>
        <taxon>Actinopolymorphaceae</taxon>
        <taxon>Actinopolymorpha</taxon>
    </lineage>
</organism>
<comment type="caution">
    <text evidence="2">The sequence shown here is derived from an EMBL/GenBank/DDBJ whole genome shotgun (WGS) entry which is preliminary data.</text>
</comment>